<dbReference type="GeneID" id="70238421"/>
<dbReference type="Proteomes" id="UP000769157">
    <property type="component" value="Unassembled WGS sequence"/>
</dbReference>
<protein>
    <submittedName>
        <fullName evidence="1">Uncharacterized protein</fullName>
    </submittedName>
</protein>
<dbReference type="AlphaFoldDB" id="A0A9P8T0X0"/>
<evidence type="ECO:0000313" key="1">
    <source>
        <dbReference type="EMBL" id="KAH3661609.1"/>
    </source>
</evidence>
<reference evidence="1" key="2">
    <citation type="submission" date="2021-01" db="EMBL/GenBank/DDBJ databases">
        <authorList>
            <person name="Schikora-Tamarit M.A."/>
        </authorList>
    </citation>
    <scope>NUCLEOTIDE SEQUENCE</scope>
    <source>
        <strain evidence="1">CBS6075</strain>
    </source>
</reference>
<gene>
    <name evidence="1" type="ORF">OGAPHI_006457</name>
</gene>
<evidence type="ECO:0000313" key="2">
    <source>
        <dbReference type="Proteomes" id="UP000769157"/>
    </source>
</evidence>
<reference evidence="1" key="1">
    <citation type="journal article" date="2021" name="Open Biol.">
        <title>Shared evolutionary footprints suggest mitochondrial oxidative damage underlies multiple complex I losses in fungi.</title>
        <authorList>
            <person name="Schikora-Tamarit M.A."/>
            <person name="Marcet-Houben M."/>
            <person name="Nosek J."/>
            <person name="Gabaldon T."/>
        </authorList>
    </citation>
    <scope>NUCLEOTIDE SEQUENCE</scope>
    <source>
        <strain evidence="1">CBS6075</strain>
    </source>
</reference>
<sequence>MLAWYNDDNEPAPLFAYLCQLSFGSQNLIHNSNTVYNPTRAVANNPTHLTEQTHPIETPVRHNQLIHLTLNSLFLSVCSFARHSIVVAVKNISDESSKMNLLSEMYDNSKQHINEIK</sequence>
<dbReference type="EMBL" id="JAEUBE010000439">
    <property type="protein sequence ID" value="KAH3661609.1"/>
    <property type="molecule type" value="Genomic_DNA"/>
</dbReference>
<dbReference type="RefSeq" id="XP_046058722.1">
    <property type="nucleotide sequence ID" value="XM_046207746.1"/>
</dbReference>
<proteinExistence type="predicted"/>
<name>A0A9P8T0X0_9ASCO</name>
<keyword evidence="2" id="KW-1185">Reference proteome</keyword>
<comment type="caution">
    <text evidence="1">The sequence shown here is derived from an EMBL/GenBank/DDBJ whole genome shotgun (WGS) entry which is preliminary data.</text>
</comment>
<accession>A0A9P8T0X0</accession>
<organism evidence="1 2">
    <name type="scientific">Ogataea philodendri</name>
    <dbReference type="NCBI Taxonomy" id="1378263"/>
    <lineage>
        <taxon>Eukaryota</taxon>
        <taxon>Fungi</taxon>
        <taxon>Dikarya</taxon>
        <taxon>Ascomycota</taxon>
        <taxon>Saccharomycotina</taxon>
        <taxon>Pichiomycetes</taxon>
        <taxon>Pichiales</taxon>
        <taxon>Pichiaceae</taxon>
        <taxon>Ogataea</taxon>
    </lineage>
</organism>